<feature type="compositionally biased region" description="Basic and acidic residues" evidence="1">
    <location>
        <begin position="276"/>
        <end position="285"/>
    </location>
</feature>
<dbReference type="EMBL" id="VOIH02000007">
    <property type="protein sequence ID" value="KAF3442830.1"/>
    <property type="molecule type" value="Genomic_DNA"/>
</dbReference>
<comment type="caution">
    <text evidence="2">The sequence shown here is derived from an EMBL/GenBank/DDBJ whole genome shotgun (WGS) entry which is preliminary data.</text>
</comment>
<accession>A0A8K0GZF2</accession>
<evidence type="ECO:0000313" key="2">
    <source>
        <dbReference type="EMBL" id="KAF3442830.1"/>
    </source>
</evidence>
<evidence type="ECO:0000256" key="1">
    <source>
        <dbReference type="SAM" id="MobiDB-lite"/>
    </source>
</evidence>
<feature type="compositionally biased region" description="Acidic residues" evidence="1">
    <location>
        <begin position="154"/>
        <end position="166"/>
    </location>
</feature>
<feature type="compositionally biased region" description="Basic and acidic residues" evidence="1">
    <location>
        <begin position="176"/>
        <end position="187"/>
    </location>
</feature>
<name>A0A8K0GZF2_9ROSA</name>
<sequence length="291" mass="32582">MVSPKLNSRVWRGADWSGVAKYYVLPHLMGQWFSRASCSIRGGHDMPVVEPVVVRTTIPRRESSLASYTGRRSHRGSVPSTSGEGYCNVGLNDDSARRELEGRKQEMQEDHYHDMYMWYLDQFDEDPTEQRVMRAHIQAWGFRGPPVVAAVLAEDSEEDPEEDSVGSDDYVPRGNIHPEAESSSRDATSHLVEAIERLVAQNVHNSNLDNNNLRGLMRDPEEILQRVQLIAKDPAPVAGGSTGSSSTLAKKQWKIGFSQKQKFDGKPWSSTNRGDNNNKKFKTGDNRSGVP</sequence>
<protein>
    <submittedName>
        <fullName evidence="2">Uncharacterized protein</fullName>
    </submittedName>
</protein>
<keyword evidence="3" id="KW-1185">Reference proteome</keyword>
<feature type="region of interest" description="Disordered" evidence="1">
    <location>
        <begin position="64"/>
        <end position="90"/>
    </location>
</feature>
<proteinExistence type="predicted"/>
<reference evidence="2" key="1">
    <citation type="submission" date="2020-03" db="EMBL/GenBank/DDBJ databases">
        <title>A high-quality chromosome-level genome assembly of a woody plant with both climbing and erect habits, Rhamnella rubrinervis.</title>
        <authorList>
            <person name="Lu Z."/>
            <person name="Yang Y."/>
            <person name="Zhu X."/>
            <person name="Sun Y."/>
        </authorList>
    </citation>
    <scope>NUCLEOTIDE SEQUENCE</scope>
    <source>
        <strain evidence="2">BYM</strain>
        <tissue evidence="2">Leaf</tissue>
    </source>
</reference>
<dbReference type="AlphaFoldDB" id="A0A8K0GZF2"/>
<organism evidence="2 3">
    <name type="scientific">Rhamnella rubrinervis</name>
    <dbReference type="NCBI Taxonomy" id="2594499"/>
    <lineage>
        <taxon>Eukaryota</taxon>
        <taxon>Viridiplantae</taxon>
        <taxon>Streptophyta</taxon>
        <taxon>Embryophyta</taxon>
        <taxon>Tracheophyta</taxon>
        <taxon>Spermatophyta</taxon>
        <taxon>Magnoliopsida</taxon>
        <taxon>eudicotyledons</taxon>
        <taxon>Gunneridae</taxon>
        <taxon>Pentapetalae</taxon>
        <taxon>rosids</taxon>
        <taxon>fabids</taxon>
        <taxon>Rosales</taxon>
        <taxon>Rhamnaceae</taxon>
        <taxon>rhamnoid group</taxon>
        <taxon>Rhamneae</taxon>
        <taxon>Rhamnella</taxon>
    </lineage>
</organism>
<evidence type="ECO:0000313" key="3">
    <source>
        <dbReference type="Proteomes" id="UP000796880"/>
    </source>
</evidence>
<gene>
    <name evidence="2" type="ORF">FNV43_RR16748</name>
</gene>
<dbReference type="OrthoDB" id="2272416at2759"/>
<feature type="region of interest" description="Disordered" evidence="1">
    <location>
        <begin position="234"/>
        <end position="253"/>
    </location>
</feature>
<dbReference type="Proteomes" id="UP000796880">
    <property type="component" value="Unassembled WGS sequence"/>
</dbReference>
<feature type="region of interest" description="Disordered" evidence="1">
    <location>
        <begin position="154"/>
        <end position="187"/>
    </location>
</feature>
<feature type="region of interest" description="Disordered" evidence="1">
    <location>
        <begin position="258"/>
        <end position="291"/>
    </location>
</feature>